<sequence>MLPNICRVCGIDADTIAVKEVPTYLFEKSARKLLRQIQLLTGLLLESKQQLPEVICVICKSDLDCAMEFRRRCLRNHKRWTQPKTKLNATGTHVLCVRRSARISREQSPSKARHPIEVLIEVEQPNTASEDDDGIDHLDMATYSDALDFSDTEDELYEPPSKNTEGKRRCAKGTKPKCAKRNTFICDQCGRHFCGRAAFERHLRKHSGIRPYVCNECPARFLSTGELKSHQEMHSSNRLYFPCRYCDRTYVNYSGRLRHERTHTNERPYACNTCGKAFTNSYILKNHMLVHTGKRMFKCETCERSFLRITHLQTHYRSRTHKQNV</sequence>
<dbReference type="AlphaFoldDB" id="A0A0M4EPT8"/>
<dbReference type="PROSITE" id="PS51915">
    <property type="entry name" value="ZAD"/>
    <property type="match status" value="1"/>
</dbReference>
<name>A0A0M4EPT8_DROBS</name>
<feature type="domain" description="C2H2-type" evidence="12">
    <location>
        <begin position="269"/>
        <end position="296"/>
    </location>
</feature>
<keyword evidence="5 11" id="KW-0862">Zinc</keyword>
<keyword evidence="8" id="KW-0804">Transcription</keyword>
<keyword evidence="6" id="KW-0805">Transcription regulation</keyword>
<dbReference type="PANTHER" id="PTHR16515:SF49">
    <property type="entry name" value="GASTRULA ZINC FINGER PROTEIN XLCGF49.1-LIKE-RELATED"/>
    <property type="match status" value="1"/>
</dbReference>
<dbReference type="SMART" id="SM00868">
    <property type="entry name" value="zf-AD"/>
    <property type="match status" value="1"/>
</dbReference>
<dbReference type="InterPro" id="IPR036236">
    <property type="entry name" value="Znf_C2H2_sf"/>
</dbReference>
<dbReference type="OrthoDB" id="6077919at2759"/>
<dbReference type="SMR" id="A0A0M4EPT8"/>
<dbReference type="GO" id="GO:0003677">
    <property type="term" value="F:DNA binding"/>
    <property type="evidence" value="ECO:0007669"/>
    <property type="project" value="UniProtKB-KW"/>
</dbReference>
<feature type="binding site" evidence="11">
    <location>
        <position position="56"/>
    </location>
    <ligand>
        <name>Zn(2+)</name>
        <dbReference type="ChEBI" id="CHEBI:29105"/>
    </ligand>
</feature>
<feature type="domain" description="C2H2-type" evidence="12">
    <location>
        <begin position="297"/>
        <end position="325"/>
    </location>
</feature>
<dbReference type="PROSITE" id="PS50157">
    <property type="entry name" value="ZINC_FINGER_C2H2_2"/>
    <property type="match status" value="5"/>
</dbReference>
<feature type="domain" description="C2H2-type" evidence="12">
    <location>
        <begin position="212"/>
        <end position="239"/>
    </location>
</feature>
<dbReference type="OMA" id="DWMCETC"/>
<feature type="non-terminal residue" evidence="14">
    <location>
        <position position="325"/>
    </location>
</feature>
<dbReference type="GO" id="GO:0005634">
    <property type="term" value="C:nucleus"/>
    <property type="evidence" value="ECO:0007669"/>
    <property type="project" value="UniProtKB-SubCell"/>
</dbReference>
<feature type="domain" description="C2H2-type" evidence="12">
    <location>
        <begin position="241"/>
        <end position="268"/>
    </location>
</feature>
<dbReference type="GO" id="GO:0010468">
    <property type="term" value="P:regulation of gene expression"/>
    <property type="evidence" value="ECO:0007669"/>
    <property type="project" value="TreeGrafter"/>
</dbReference>
<organism evidence="14 15">
    <name type="scientific">Drosophila busckii</name>
    <name type="common">Fruit fly</name>
    <dbReference type="NCBI Taxonomy" id="30019"/>
    <lineage>
        <taxon>Eukaryota</taxon>
        <taxon>Metazoa</taxon>
        <taxon>Ecdysozoa</taxon>
        <taxon>Arthropoda</taxon>
        <taxon>Hexapoda</taxon>
        <taxon>Insecta</taxon>
        <taxon>Pterygota</taxon>
        <taxon>Neoptera</taxon>
        <taxon>Endopterygota</taxon>
        <taxon>Diptera</taxon>
        <taxon>Brachycera</taxon>
        <taxon>Muscomorpha</taxon>
        <taxon>Ephydroidea</taxon>
        <taxon>Drosophilidae</taxon>
        <taxon>Drosophila</taxon>
    </lineage>
</organism>
<evidence type="ECO:0000259" key="12">
    <source>
        <dbReference type="PROSITE" id="PS50157"/>
    </source>
</evidence>
<keyword evidence="7" id="KW-0238">DNA-binding</keyword>
<dbReference type="Gene3D" id="3.30.160.60">
    <property type="entry name" value="Classic Zinc Finger"/>
    <property type="match status" value="5"/>
</dbReference>
<evidence type="ECO:0000313" key="14">
    <source>
        <dbReference type="EMBL" id="ALC47852.1"/>
    </source>
</evidence>
<dbReference type="SUPFAM" id="SSF57667">
    <property type="entry name" value="beta-beta-alpha zinc fingers"/>
    <property type="match status" value="3"/>
</dbReference>
<feature type="domain" description="ZAD" evidence="13">
    <location>
        <begin position="4"/>
        <end position="83"/>
    </location>
</feature>
<dbReference type="GO" id="GO:0008270">
    <property type="term" value="F:zinc ion binding"/>
    <property type="evidence" value="ECO:0007669"/>
    <property type="project" value="UniProtKB-UniRule"/>
</dbReference>
<reference evidence="14 15" key="1">
    <citation type="submission" date="2015-08" db="EMBL/GenBank/DDBJ databases">
        <title>Ancestral chromatin configuration constrains chromatin evolution on differentiating sex chromosomes in Drosophila.</title>
        <authorList>
            <person name="Zhou Q."/>
            <person name="Bachtrog D."/>
        </authorList>
    </citation>
    <scope>NUCLEOTIDE SEQUENCE [LARGE SCALE GENOMIC DNA]</scope>
    <source>
        <tissue evidence="14">Whole larvae</tissue>
    </source>
</reference>
<keyword evidence="15" id="KW-1185">Reference proteome</keyword>
<dbReference type="SMART" id="SM00355">
    <property type="entry name" value="ZnF_C2H2"/>
    <property type="match status" value="5"/>
</dbReference>
<feature type="binding site" evidence="11">
    <location>
        <position position="9"/>
    </location>
    <ligand>
        <name>Zn(2+)</name>
        <dbReference type="ChEBI" id="CHEBI:29105"/>
    </ligand>
</feature>
<keyword evidence="3" id="KW-0677">Repeat</keyword>
<evidence type="ECO:0000256" key="6">
    <source>
        <dbReference type="ARBA" id="ARBA00023015"/>
    </source>
</evidence>
<evidence type="ECO:0000256" key="10">
    <source>
        <dbReference type="PROSITE-ProRule" id="PRU00042"/>
    </source>
</evidence>
<evidence type="ECO:0000256" key="8">
    <source>
        <dbReference type="ARBA" id="ARBA00023163"/>
    </source>
</evidence>
<proteinExistence type="predicted"/>
<evidence type="ECO:0000256" key="1">
    <source>
        <dbReference type="ARBA" id="ARBA00004123"/>
    </source>
</evidence>
<evidence type="ECO:0000256" key="2">
    <source>
        <dbReference type="ARBA" id="ARBA00022723"/>
    </source>
</evidence>
<dbReference type="Pfam" id="PF00096">
    <property type="entry name" value="zf-C2H2"/>
    <property type="match status" value="3"/>
</dbReference>
<dbReference type="SUPFAM" id="SSF57716">
    <property type="entry name" value="Glucocorticoid receptor-like (DNA-binding domain)"/>
    <property type="match status" value="1"/>
</dbReference>
<dbReference type="InterPro" id="IPR013087">
    <property type="entry name" value="Znf_C2H2_type"/>
</dbReference>
<feature type="binding site" evidence="11">
    <location>
        <position position="59"/>
    </location>
    <ligand>
        <name>Zn(2+)</name>
        <dbReference type="ChEBI" id="CHEBI:29105"/>
    </ligand>
</feature>
<dbReference type="Proteomes" id="UP000494163">
    <property type="component" value="Chromosome 3R"/>
</dbReference>
<dbReference type="STRING" id="30019.A0A0M4EPT8"/>
<evidence type="ECO:0000313" key="15">
    <source>
        <dbReference type="Proteomes" id="UP000494163"/>
    </source>
</evidence>
<gene>
    <name evidence="14" type="ORF">Dbus_chr3Rg2602</name>
</gene>
<dbReference type="Pfam" id="PF07776">
    <property type="entry name" value="zf-AD"/>
    <property type="match status" value="1"/>
</dbReference>
<feature type="binding site" evidence="11">
    <location>
        <position position="6"/>
    </location>
    <ligand>
        <name>Zn(2+)</name>
        <dbReference type="ChEBI" id="CHEBI:29105"/>
    </ligand>
</feature>
<dbReference type="FunFam" id="3.30.160.60:FF:002075">
    <property type="entry name" value="zinc finger protein 646"/>
    <property type="match status" value="1"/>
</dbReference>
<protein>
    <submittedName>
        <fullName evidence="14">CG8159</fullName>
    </submittedName>
</protein>
<keyword evidence="4 10" id="KW-0863">Zinc-finger</keyword>
<feature type="domain" description="C2H2-type" evidence="12">
    <location>
        <begin position="184"/>
        <end position="211"/>
    </location>
</feature>
<dbReference type="PANTHER" id="PTHR16515">
    <property type="entry name" value="PR DOMAIN ZINC FINGER PROTEIN"/>
    <property type="match status" value="1"/>
</dbReference>
<evidence type="ECO:0000256" key="5">
    <source>
        <dbReference type="ARBA" id="ARBA00022833"/>
    </source>
</evidence>
<evidence type="ECO:0000256" key="7">
    <source>
        <dbReference type="ARBA" id="ARBA00023125"/>
    </source>
</evidence>
<dbReference type="FunFam" id="3.30.160.60:FF:000446">
    <property type="entry name" value="Zinc finger protein"/>
    <property type="match status" value="1"/>
</dbReference>
<keyword evidence="9" id="KW-0539">Nucleus</keyword>
<accession>A0A0M4EPT8</accession>
<keyword evidence="2 11" id="KW-0479">Metal-binding</keyword>
<dbReference type="EMBL" id="CP012526">
    <property type="protein sequence ID" value="ALC47852.1"/>
    <property type="molecule type" value="Genomic_DNA"/>
</dbReference>
<dbReference type="InterPro" id="IPR050331">
    <property type="entry name" value="Zinc_finger"/>
</dbReference>
<evidence type="ECO:0000256" key="3">
    <source>
        <dbReference type="ARBA" id="ARBA00022737"/>
    </source>
</evidence>
<comment type="subcellular location">
    <subcellularLocation>
        <location evidence="1">Nucleus</location>
    </subcellularLocation>
</comment>
<evidence type="ECO:0000256" key="11">
    <source>
        <dbReference type="PROSITE-ProRule" id="PRU01263"/>
    </source>
</evidence>
<evidence type="ECO:0000256" key="4">
    <source>
        <dbReference type="ARBA" id="ARBA00022771"/>
    </source>
</evidence>
<evidence type="ECO:0000256" key="9">
    <source>
        <dbReference type="ARBA" id="ARBA00023242"/>
    </source>
</evidence>
<dbReference type="InterPro" id="IPR012934">
    <property type="entry name" value="Znf_AD"/>
</dbReference>
<evidence type="ECO:0000259" key="13">
    <source>
        <dbReference type="PROSITE" id="PS51915"/>
    </source>
</evidence>
<dbReference type="PROSITE" id="PS00028">
    <property type="entry name" value="ZINC_FINGER_C2H2_1"/>
    <property type="match status" value="5"/>
</dbReference>